<evidence type="ECO:0000313" key="2">
    <source>
        <dbReference type="Proteomes" id="UP001552299"/>
    </source>
</evidence>
<name>A0ABD0U7V4_DENTH</name>
<gene>
    <name evidence="1" type="ORF">M5K25_023098</name>
</gene>
<dbReference type="AlphaFoldDB" id="A0ABD0U7V4"/>
<keyword evidence="2" id="KW-1185">Reference proteome</keyword>
<evidence type="ECO:0000313" key="1">
    <source>
        <dbReference type="EMBL" id="KAL0908596.1"/>
    </source>
</evidence>
<protein>
    <submittedName>
        <fullName evidence="1">Uncharacterized protein</fullName>
    </submittedName>
</protein>
<accession>A0ABD0U7V4</accession>
<sequence>MAVDDNGRDGRRFRGRSERWLGHSVFYGLVCTSEGECAYEYVSLEINVACALWCFWFELHNFKQWLRGQIIVLRKAIEWTVERDKAIVKATTMLMRVLLNRPGCLSVLGTCMVIWMHSHLHAVPWMVADQVSNIVTVHPHGHVDIPF</sequence>
<reference evidence="1 2" key="1">
    <citation type="journal article" date="2024" name="Plant Biotechnol. J.">
        <title>Dendrobium thyrsiflorum genome and its molecular insights into genes involved in important horticultural traits.</title>
        <authorList>
            <person name="Chen B."/>
            <person name="Wang J.Y."/>
            <person name="Zheng P.J."/>
            <person name="Li K.L."/>
            <person name="Liang Y.M."/>
            <person name="Chen X.F."/>
            <person name="Zhang C."/>
            <person name="Zhao X."/>
            <person name="He X."/>
            <person name="Zhang G.Q."/>
            <person name="Liu Z.J."/>
            <person name="Xu Q."/>
        </authorList>
    </citation>
    <scope>NUCLEOTIDE SEQUENCE [LARGE SCALE GENOMIC DNA]</scope>
    <source>
        <strain evidence="1">GZMU011</strain>
    </source>
</reference>
<comment type="caution">
    <text evidence="1">The sequence shown here is derived from an EMBL/GenBank/DDBJ whole genome shotgun (WGS) entry which is preliminary data.</text>
</comment>
<proteinExistence type="predicted"/>
<dbReference type="EMBL" id="JANQDX010000017">
    <property type="protein sequence ID" value="KAL0908596.1"/>
    <property type="molecule type" value="Genomic_DNA"/>
</dbReference>
<organism evidence="1 2">
    <name type="scientific">Dendrobium thyrsiflorum</name>
    <name type="common">Pinecone-like raceme dendrobium</name>
    <name type="synonym">Orchid</name>
    <dbReference type="NCBI Taxonomy" id="117978"/>
    <lineage>
        <taxon>Eukaryota</taxon>
        <taxon>Viridiplantae</taxon>
        <taxon>Streptophyta</taxon>
        <taxon>Embryophyta</taxon>
        <taxon>Tracheophyta</taxon>
        <taxon>Spermatophyta</taxon>
        <taxon>Magnoliopsida</taxon>
        <taxon>Liliopsida</taxon>
        <taxon>Asparagales</taxon>
        <taxon>Orchidaceae</taxon>
        <taxon>Epidendroideae</taxon>
        <taxon>Malaxideae</taxon>
        <taxon>Dendrobiinae</taxon>
        <taxon>Dendrobium</taxon>
    </lineage>
</organism>
<dbReference type="Proteomes" id="UP001552299">
    <property type="component" value="Unassembled WGS sequence"/>
</dbReference>